<gene>
    <name evidence="4" type="ORF">PAECIP111892_02856</name>
</gene>
<keyword evidence="1" id="KW-0812">Transmembrane</keyword>
<sequence length="389" mass="41072">MLKKTAKPLAALLILMLAAMGWYTNAGLEKAAADGTLELYTPYVELSAAPGESVSYPIDVINHGTSTAKAAISFDAGGNFWKYELTAGGRQVQQLAVKGGETQNVTLQLEVPLEINKGSYSFAVKTGAGETLPLKVNVSEQGTFKTELTVDQANMEGHSDTTFTYSAVLRNRTAQKQSYALTAHAEDGWDVRIKSDGNSVTSVELEAGAEKTISIEAKPPEQVKAGTYKIPVTASSGSTNTQAELEAVITGTYGIQLSTSNDVLSTDVKAGGERRVDLVITNTGSVPLEDVSLASQGTPTGWEVSFDPSTIRTIQPGATATTQAVIKSSGNALPGDYVVSLTASSAAKSASADLRVTVKTSVFWGWIGVLIIAAVIAGIYYLFRRFGRR</sequence>
<dbReference type="PANTHER" id="PTHR39198">
    <property type="entry name" value="HYPOTHETICAL MEMBRANE PROTEIN, CONSERVED"/>
    <property type="match status" value="1"/>
</dbReference>
<feature type="signal peptide" evidence="2">
    <location>
        <begin position="1"/>
        <end position="26"/>
    </location>
</feature>
<keyword evidence="5" id="KW-1185">Reference proteome</keyword>
<organism evidence="4 5">
    <name type="scientific">Paenibacillus auburnensis</name>
    <dbReference type="NCBI Taxonomy" id="2905649"/>
    <lineage>
        <taxon>Bacteria</taxon>
        <taxon>Bacillati</taxon>
        <taxon>Bacillota</taxon>
        <taxon>Bacilli</taxon>
        <taxon>Bacillales</taxon>
        <taxon>Paenibacillaceae</taxon>
        <taxon>Paenibacillus</taxon>
    </lineage>
</organism>
<feature type="chain" id="PRO_5045120055" description="Alpha-galactosidase NEW3 domain-containing protein" evidence="2">
    <location>
        <begin position="27"/>
        <end position="389"/>
    </location>
</feature>
<evidence type="ECO:0000256" key="1">
    <source>
        <dbReference type="SAM" id="Phobius"/>
    </source>
</evidence>
<dbReference type="Proteomes" id="UP000838324">
    <property type="component" value="Unassembled WGS sequence"/>
</dbReference>
<evidence type="ECO:0000259" key="3">
    <source>
        <dbReference type="Pfam" id="PF10633"/>
    </source>
</evidence>
<accession>A0ABN8GEN4</accession>
<keyword evidence="2" id="KW-0732">Signal</keyword>
<comment type="caution">
    <text evidence="4">The sequence shown here is derived from an EMBL/GenBank/DDBJ whole genome shotgun (WGS) entry which is preliminary data.</text>
</comment>
<feature type="domain" description="Alpha-galactosidase NEW3" evidence="3">
    <location>
        <begin position="269"/>
        <end position="344"/>
    </location>
</feature>
<evidence type="ECO:0000313" key="4">
    <source>
        <dbReference type="EMBL" id="CAH1207348.1"/>
    </source>
</evidence>
<reference evidence="4" key="1">
    <citation type="submission" date="2022-01" db="EMBL/GenBank/DDBJ databases">
        <authorList>
            <person name="Criscuolo A."/>
        </authorList>
    </citation>
    <scope>NUCLEOTIDE SEQUENCE</scope>
    <source>
        <strain evidence="4">CIP111892</strain>
    </source>
</reference>
<evidence type="ECO:0000313" key="5">
    <source>
        <dbReference type="Proteomes" id="UP000838324"/>
    </source>
</evidence>
<dbReference type="EMBL" id="CAKMMG010000003">
    <property type="protein sequence ID" value="CAH1207348.1"/>
    <property type="molecule type" value="Genomic_DNA"/>
</dbReference>
<keyword evidence="1" id="KW-1133">Transmembrane helix</keyword>
<keyword evidence="1" id="KW-0472">Membrane</keyword>
<dbReference type="InterPro" id="IPR013783">
    <property type="entry name" value="Ig-like_fold"/>
</dbReference>
<protein>
    <recommendedName>
        <fullName evidence="3">Alpha-galactosidase NEW3 domain-containing protein</fullName>
    </recommendedName>
</protein>
<name>A0ABN8GEN4_9BACL</name>
<dbReference type="Gene3D" id="2.60.40.10">
    <property type="entry name" value="Immunoglobulins"/>
    <property type="match status" value="1"/>
</dbReference>
<evidence type="ECO:0000256" key="2">
    <source>
        <dbReference type="SAM" id="SignalP"/>
    </source>
</evidence>
<feature type="transmembrane region" description="Helical" evidence="1">
    <location>
        <begin position="363"/>
        <end position="383"/>
    </location>
</feature>
<dbReference type="RefSeq" id="WP_236334121.1">
    <property type="nucleotide sequence ID" value="NZ_CAKMMG010000003.1"/>
</dbReference>
<dbReference type="PANTHER" id="PTHR39198:SF1">
    <property type="entry name" value="ALPHA-GALACTOSIDASE NEW3 DOMAIN-CONTAINING PROTEIN"/>
    <property type="match status" value="1"/>
</dbReference>
<dbReference type="Pfam" id="PF10633">
    <property type="entry name" value="NPCBM_assoc"/>
    <property type="match status" value="1"/>
</dbReference>
<proteinExistence type="predicted"/>
<dbReference type="InterPro" id="IPR018905">
    <property type="entry name" value="A-galactase_NEW3"/>
</dbReference>